<feature type="region of interest" description="Disordered" evidence="1">
    <location>
        <begin position="1"/>
        <end position="22"/>
    </location>
</feature>
<sequence>MANAEIVPMFSGDPETAADPNTVTPSTFIKKFRSHMRDLAVASDAERIDALLDYLVEDSPAEKWYKDLKADPNAPTTTWAAWQTAFALRFPGPQKAERTAQEWERELAGMKLKVEELDTTVQVGGAPVFAHVNFASKLLETAKLAKVDTTTSGIWQSRDALPDVLREKIPANQGNWTDYTDAIKAVDRVHIREGVAKAKKAQEMERMVRDLATRDKSRQTPNTPISKMAMQMSQTNLATPKANAKTPTANPFGPGGGSGNLFRQAPATEMSEEALSRLRMITEKLGRSLLRDDAAGRAEYQRRVGVWENTYAGARPRLEATGYPLTPGTIAPGSGECFACGKITTPRHRSSECPGPKVPWQESTFRSIVSKYLRAAPVHVNTVADWMDFGEEDGEDFGTGSTE</sequence>
<keyword evidence="3" id="KW-1185">Reference proteome</keyword>
<comment type="caution">
    <text evidence="2">The sequence shown here is derived from an EMBL/GenBank/DDBJ whole genome shotgun (WGS) entry which is preliminary data.</text>
</comment>
<evidence type="ECO:0000256" key="1">
    <source>
        <dbReference type="SAM" id="MobiDB-lite"/>
    </source>
</evidence>
<reference evidence="2" key="1">
    <citation type="submission" date="2023-03" db="EMBL/GenBank/DDBJ databases">
        <title>Massive genome expansion in bonnet fungi (Mycena s.s.) driven by repeated elements and novel gene families across ecological guilds.</title>
        <authorList>
            <consortium name="Lawrence Berkeley National Laboratory"/>
            <person name="Harder C.B."/>
            <person name="Miyauchi S."/>
            <person name="Viragh M."/>
            <person name="Kuo A."/>
            <person name="Thoen E."/>
            <person name="Andreopoulos B."/>
            <person name="Lu D."/>
            <person name="Skrede I."/>
            <person name="Drula E."/>
            <person name="Henrissat B."/>
            <person name="Morin E."/>
            <person name="Kohler A."/>
            <person name="Barry K."/>
            <person name="LaButti K."/>
            <person name="Morin E."/>
            <person name="Salamov A."/>
            <person name="Lipzen A."/>
            <person name="Mereny Z."/>
            <person name="Hegedus B."/>
            <person name="Baldrian P."/>
            <person name="Stursova M."/>
            <person name="Weitz H."/>
            <person name="Taylor A."/>
            <person name="Grigoriev I.V."/>
            <person name="Nagy L.G."/>
            <person name="Martin F."/>
            <person name="Kauserud H."/>
        </authorList>
    </citation>
    <scope>NUCLEOTIDE SEQUENCE</scope>
    <source>
        <strain evidence="2">9144</strain>
    </source>
</reference>
<evidence type="ECO:0000313" key="2">
    <source>
        <dbReference type="EMBL" id="KAJ7222402.1"/>
    </source>
</evidence>
<organism evidence="2 3">
    <name type="scientific">Mycena pura</name>
    <dbReference type="NCBI Taxonomy" id="153505"/>
    <lineage>
        <taxon>Eukaryota</taxon>
        <taxon>Fungi</taxon>
        <taxon>Dikarya</taxon>
        <taxon>Basidiomycota</taxon>
        <taxon>Agaricomycotina</taxon>
        <taxon>Agaricomycetes</taxon>
        <taxon>Agaricomycetidae</taxon>
        <taxon>Agaricales</taxon>
        <taxon>Marasmiineae</taxon>
        <taxon>Mycenaceae</taxon>
        <taxon>Mycena</taxon>
    </lineage>
</organism>
<gene>
    <name evidence="2" type="ORF">GGX14DRAFT_558497</name>
</gene>
<name>A0AAD7E1F1_9AGAR</name>
<protein>
    <submittedName>
        <fullName evidence="2">Uncharacterized protein</fullName>
    </submittedName>
</protein>
<evidence type="ECO:0000313" key="3">
    <source>
        <dbReference type="Proteomes" id="UP001219525"/>
    </source>
</evidence>
<dbReference type="Proteomes" id="UP001219525">
    <property type="component" value="Unassembled WGS sequence"/>
</dbReference>
<accession>A0AAD7E1F1</accession>
<dbReference type="EMBL" id="JARJCW010000007">
    <property type="protein sequence ID" value="KAJ7222402.1"/>
    <property type="molecule type" value="Genomic_DNA"/>
</dbReference>
<dbReference type="AlphaFoldDB" id="A0AAD7E1F1"/>
<proteinExistence type="predicted"/>